<dbReference type="AlphaFoldDB" id="A0A0E9V3E5"/>
<reference evidence="1" key="2">
    <citation type="journal article" date="2015" name="Fish Shellfish Immunol.">
        <title>Early steps in the European eel (Anguilla anguilla)-Vibrio vulnificus interaction in the gills: Role of the RtxA13 toxin.</title>
        <authorList>
            <person name="Callol A."/>
            <person name="Pajuelo D."/>
            <person name="Ebbesson L."/>
            <person name="Teles M."/>
            <person name="MacKenzie S."/>
            <person name="Amaro C."/>
        </authorList>
    </citation>
    <scope>NUCLEOTIDE SEQUENCE</scope>
</reference>
<dbReference type="EMBL" id="GBXM01036025">
    <property type="protein sequence ID" value="JAH72552.1"/>
    <property type="molecule type" value="Transcribed_RNA"/>
</dbReference>
<sequence>MHPCCAHFPKQNFLRWSVGKVPVPVHLCTGNAQLALAMLR</sequence>
<protein>
    <submittedName>
        <fullName evidence="1">Uncharacterized protein</fullName>
    </submittedName>
</protein>
<name>A0A0E9V3E5_ANGAN</name>
<organism evidence="1">
    <name type="scientific">Anguilla anguilla</name>
    <name type="common">European freshwater eel</name>
    <name type="synonym">Muraena anguilla</name>
    <dbReference type="NCBI Taxonomy" id="7936"/>
    <lineage>
        <taxon>Eukaryota</taxon>
        <taxon>Metazoa</taxon>
        <taxon>Chordata</taxon>
        <taxon>Craniata</taxon>
        <taxon>Vertebrata</taxon>
        <taxon>Euteleostomi</taxon>
        <taxon>Actinopterygii</taxon>
        <taxon>Neopterygii</taxon>
        <taxon>Teleostei</taxon>
        <taxon>Anguilliformes</taxon>
        <taxon>Anguillidae</taxon>
        <taxon>Anguilla</taxon>
    </lineage>
</organism>
<evidence type="ECO:0000313" key="1">
    <source>
        <dbReference type="EMBL" id="JAH72552.1"/>
    </source>
</evidence>
<accession>A0A0E9V3E5</accession>
<reference evidence="1" key="1">
    <citation type="submission" date="2014-11" db="EMBL/GenBank/DDBJ databases">
        <authorList>
            <person name="Amaro Gonzalez C."/>
        </authorList>
    </citation>
    <scope>NUCLEOTIDE SEQUENCE</scope>
</reference>
<proteinExistence type="predicted"/>